<gene>
    <name evidence="6" type="ORF">ACFQ4B_21395</name>
</gene>
<sequence length="746" mass="86574">MLRGLLPQQLHLRMFIYMALAFTVTIYIFSYILTRQLTNNAITEIDRLTLQRIAQVKDNTDFTLRKLKLYSVRIFRDQNVNGWMTASEVDYWVFKQMELSLTDYLGIEPFIQSINVINPSINRMYASDKGLTKLTDEENKEFIEQARSEKSRNLNLRNYEIQGKSYLLLVVQDVIDRGENNSKLAVLLDKEKLQQYILQMNKQIANDVFILNGEGELMLGNVSDKMLKKVRTLSSNGNLEKSHFSVDGEEWSLRYQTLSISGWKIFHLTSLETLNQSISVTRWTILLCFSLLVLIIWMLLYWYSRTNIRPIGTMLQAIQTRIGQPYVPSNTVETTVSITSGIESLINKMEQMDRSIKDSKSLIKEERLRQWILNGSLSERYKKEWFQEIPVLAAGSIRIAVLRIRYYAAFCDKYDFPSRKLMKYAMGNIAIEVMRQYGLAGEAVDIGIDHTVLIFPDTKKKETIDTMLQEIKSNIDQWLHFGVVAAVSDPRASDEALLQSYELVMEASMLNFIDGKDRVYSESDLKQFEDRPNYLDEDVIKELVASVRIGNLLAVKGYLEQLAGDMKGMTYSECKMQLIHLIYELMKNFKKLNTVKGMEGIEHTLNQFHHLNEAFHWIETFLHQIVDDLKQRSTNNRKEEIVTEAVQYIRNNLHNPILSVDSIADHTSVSVSYLRAVFREWMDCPISDFISNQRLERVKELLLSTDLTVAEIAEQAGFQTKSHFFTTFKKVFGTTPIQFRQQQKIK</sequence>
<dbReference type="Pfam" id="PF12833">
    <property type="entry name" value="HTH_18"/>
    <property type="match status" value="1"/>
</dbReference>
<comment type="caution">
    <text evidence="6">The sequence shown here is derived from an EMBL/GenBank/DDBJ whole genome shotgun (WGS) entry which is preliminary data.</text>
</comment>
<name>A0ABW3USC7_9BACL</name>
<keyword evidence="4" id="KW-1133">Transmembrane helix</keyword>
<evidence type="ECO:0000256" key="4">
    <source>
        <dbReference type="SAM" id="Phobius"/>
    </source>
</evidence>
<evidence type="ECO:0000256" key="1">
    <source>
        <dbReference type="ARBA" id="ARBA00023015"/>
    </source>
</evidence>
<evidence type="ECO:0000259" key="5">
    <source>
        <dbReference type="PROSITE" id="PS01124"/>
    </source>
</evidence>
<dbReference type="EMBL" id="JBHTLU010000031">
    <property type="protein sequence ID" value="MFD1222676.1"/>
    <property type="molecule type" value="Genomic_DNA"/>
</dbReference>
<evidence type="ECO:0000313" key="6">
    <source>
        <dbReference type="EMBL" id="MFD1222676.1"/>
    </source>
</evidence>
<evidence type="ECO:0000313" key="7">
    <source>
        <dbReference type="Proteomes" id="UP001597180"/>
    </source>
</evidence>
<dbReference type="PANTHER" id="PTHR43280:SF10">
    <property type="entry name" value="REGULATORY PROTEIN POCR"/>
    <property type="match status" value="1"/>
</dbReference>
<dbReference type="PROSITE" id="PS01124">
    <property type="entry name" value="HTH_ARAC_FAMILY_2"/>
    <property type="match status" value="1"/>
</dbReference>
<keyword evidence="4" id="KW-0812">Transmembrane</keyword>
<dbReference type="InterPro" id="IPR020449">
    <property type="entry name" value="Tscrpt_reg_AraC-type_HTH"/>
</dbReference>
<dbReference type="InterPro" id="IPR009057">
    <property type="entry name" value="Homeodomain-like_sf"/>
</dbReference>
<reference evidence="7" key="1">
    <citation type="journal article" date="2019" name="Int. J. Syst. Evol. Microbiol.">
        <title>The Global Catalogue of Microorganisms (GCM) 10K type strain sequencing project: providing services to taxonomists for standard genome sequencing and annotation.</title>
        <authorList>
            <consortium name="The Broad Institute Genomics Platform"/>
            <consortium name="The Broad Institute Genome Sequencing Center for Infectious Disease"/>
            <person name="Wu L."/>
            <person name="Ma J."/>
        </authorList>
    </citation>
    <scope>NUCLEOTIDE SEQUENCE [LARGE SCALE GENOMIC DNA]</scope>
    <source>
        <strain evidence="7">CCUG 53270</strain>
    </source>
</reference>
<dbReference type="PANTHER" id="PTHR43280">
    <property type="entry name" value="ARAC-FAMILY TRANSCRIPTIONAL REGULATOR"/>
    <property type="match status" value="1"/>
</dbReference>
<evidence type="ECO:0000256" key="2">
    <source>
        <dbReference type="ARBA" id="ARBA00023125"/>
    </source>
</evidence>
<keyword evidence="1" id="KW-0805">Transcription regulation</keyword>
<organism evidence="6 7">
    <name type="scientific">Paenibacillus vulneris</name>
    <dbReference type="NCBI Taxonomy" id="1133364"/>
    <lineage>
        <taxon>Bacteria</taxon>
        <taxon>Bacillati</taxon>
        <taxon>Bacillota</taxon>
        <taxon>Bacilli</taxon>
        <taxon>Bacillales</taxon>
        <taxon>Paenibacillaceae</taxon>
        <taxon>Paenibacillus</taxon>
    </lineage>
</organism>
<keyword evidence="4" id="KW-0472">Membrane</keyword>
<evidence type="ECO:0000256" key="3">
    <source>
        <dbReference type="ARBA" id="ARBA00023163"/>
    </source>
</evidence>
<feature type="domain" description="HTH araC/xylS-type" evidence="5">
    <location>
        <begin position="643"/>
        <end position="742"/>
    </location>
</feature>
<keyword evidence="7" id="KW-1185">Reference proteome</keyword>
<dbReference type="PRINTS" id="PR00032">
    <property type="entry name" value="HTHARAC"/>
</dbReference>
<dbReference type="InterPro" id="IPR018062">
    <property type="entry name" value="HTH_AraC-typ_CS"/>
</dbReference>
<dbReference type="SMART" id="SM00342">
    <property type="entry name" value="HTH_ARAC"/>
    <property type="match status" value="1"/>
</dbReference>
<proteinExistence type="predicted"/>
<accession>A0ABW3USC7</accession>
<dbReference type="Proteomes" id="UP001597180">
    <property type="component" value="Unassembled WGS sequence"/>
</dbReference>
<dbReference type="Gene3D" id="1.10.10.60">
    <property type="entry name" value="Homeodomain-like"/>
    <property type="match status" value="2"/>
</dbReference>
<dbReference type="SUPFAM" id="SSF46689">
    <property type="entry name" value="Homeodomain-like"/>
    <property type="match status" value="2"/>
</dbReference>
<feature type="transmembrane region" description="Helical" evidence="4">
    <location>
        <begin position="283"/>
        <end position="303"/>
    </location>
</feature>
<keyword evidence="3" id="KW-0804">Transcription</keyword>
<dbReference type="RefSeq" id="WP_345588391.1">
    <property type="nucleotide sequence ID" value="NZ_BAABJG010000015.1"/>
</dbReference>
<feature type="transmembrane region" description="Helical" evidence="4">
    <location>
        <begin position="12"/>
        <end position="33"/>
    </location>
</feature>
<protein>
    <submittedName>
        <fullName evidence="6">AraC family transcriptional regulator</fullName>
    </submittedName>
</protein>
<keyword evidence="2" id="KW-0238">DNA-binding</keyword>
<dbReference type="PROSITE" id="PS00041">
    <property type="entry name" value="HTH_ARAC_FAMILY_1"/>
    <property type="match status" value="1"/>
</dbReference>
<dbReference type="InterPro" id="IPR018060">
    <property type="entry name" value="HTH_AraC"/>
</dbReference>